<protein>
    <submittedName>
        <fullName evidence="2">Uncharacterized protein</fullName>
    </submittedName>
</protein>
<feature type="non-terminal residue" evidence="2">
    <location>
        <position position="96"/>
    </location>
</feature>
<evidence type="ECO:0000313" key="3">
    <source>
        <dbReference type="Proteomes" id="UP001432322"/>
    </source>
</evidence>
<keyword evidence="3" id="KW-1185">Reference proteome</keyword>
<dbReference type="AlphaFoldDB" id="A0AAV5V2C5"/>
<name>A0AAV5V2C5_9BILA</name>
<evidence type="ECO:0000313" key="2">
    <source>
        <dbReference type="EMBL" id="GMT13496.1"/>
    </source>
</evidence>
<gene>
    <name evidence="2" type="ORF">PFISCL1PPCAC_4793</name>
</gene>
<evidence type="ECO:0000256" key="1">
    <source>
        <dbReference type="SAM" id="Phobius"/>
    </source>
</evidence>
<keyword evidence="1" id="KW-0472">Membrane</keyword>
<feature type="non-terminal residue" evidence="2">
    <location>
        <position position="1"/>
    </location>
</feature>
<sequence length="96" mass="11193">LPCIYNPLLTFEEFRKRDPSLVLMQIQSGLLPYGSFAWMVWLARKIELSDYNQETLTFFGRIVADKEMCLRDETLIKRMSTAFAEAKLVINSNLNQ</sequence>
<comment type="caution">
    <text evidence="2">The sequence shown here is derived from an EMBL/GenBank/DDBJ whole genome shotgun (WGS) entry which is preliminary data.</text>
</comment>
<dbReference type="EMBL" id="BTSY01000002">
    <property type="protein sequence ID" value="GMT13496.1"/>
    <property type="molecule type" value="Genomic_DNA"/>
</dbReference>
<feature type="transmembrane region" description="Helical" evidence="1">
    <location>
        <begin position="20"/>
        <end position="43"/>
    </location>
</feature>
<proteinExistence type="predicted"/>
<accession>A0AAV5V2C5</accession>
<reference evidence="2" key="1">
    <citation type="submission" date="2023-10" db="EMBL/GenBank/DDBJ databases">
        <title>Genome assembly of Pristionchus species.</title>
        <authorList>
            <person name="Yoshida K."/>
            <person name="Sommer R.J."/>
        </authorList>
    </citation>
    <scope>NUCLEOTIDE SEQUENCE</scope>
    <source>
        <strain evidence="2">RS5133</strain>
    </source>
</reference>
<keyword evidence="1" id="KW-0812">Transmembrane</keyword>
<dbReference type="Proteomes" id="UP001432322">
    <property type="component" value="Unassembled WGS sequence"/>
</dbReference>
<organism evidence="2 3">
    <name type="scientific">Pristionchus fissidentatus</name>
    <dbReference type="NCBI Taxonomy" id="1538716"/>
    <lineage>
        <taxon>Eukaryota</taxon>
        <taxon>Metazoa</taxon>
        <taxon>Ecdysozoa</taxon>
        <taxon>Nematoda</taxon>
        <taxon>Chromadorea</taxon>
        <taxon>Rhabditida</taxon>
        <taxon>Rhabditina</taxon>
        <taxon>Diplogasteromorpha</taxon>
        <taxon>Diplogasteroidea</taxon>
        <taxon>Neodiplogasteridae</taxon>
        <taxon>Pristionchus</taxon>
    </lineage>
</organism>
<keyword evidence="1" id="KW-1133">Transmembrane helix</keyword>